<protein>
    <recommendedName>
        <fullName evidence="4">Phage protein</fullName>
    </recommendedName>
</protein>
<evidence type="ECO:0008006" key="4">
    <source>
        <dbReference type="Google" id="ProtNLM"/>
    </source>
</evidence>
<feature type="compositionally biased region" description="Basic and acidic residues" evidence="1">
    <location>
        <begin position="192"/>
        <end position="213"/>
    </location>
</feature>
<organism evidence="2 3">
    <name type="scientific">Deinococcus aquaticus</name>
    <dbReference type="NCBI Taxonomy" id="328692"/>
    <lineage>
        <taxon>Bacteria</taxon>
        <taxon>Thermotogati</taxon>
        <taxon>Deinococcota</taxon>
        <taxon>Deinococci</taxon>
        <taxon>Deinococcales</taxon>
        <taxon>Deinococcaceae</taxon>
        <taxon>Deinococcus</taxon>
    </lineage>
</organism>
<gene>
    <name evidence="2" type="ORF">M8445_12555</name>
</gene>
<sequence length="213" mass="23501">MTKKSSKPSITKLTDILSAYDGDMSQLTAKALSNAIKKAIGEKHIAYTTMLPLTAPETKFVLDGEKKEVKIGMPITKDGKADKGFQAYGNDYVILDDDAFEEWFSSYITSLNSKSTQAKAGVTAEDIMNMTDEQREAHIMAFLGTGTSSASKPKLTNAKWTKLKKEVRNHIADGNLEEAEKAMKTYNPTGEQYKEAKSELQAELDAAREEETN</sequence>
<feature type="region of interest" description="Disordered" evidence="1">
    <location>
        <begin position="172"/>
        <end position="213"/>
    </location>
</feature>
<reference evidence="2 3" key="1">
    <citation type="submission" date="2022-12" db="EMBL/GenBank/DDBJ databases">
        <title>Genome Sequence of Deinococcus aquaticus Type Strain PB314.</title>
        <authorList>
            <person name="Albert C."/>
            <person name="Hill J."/>
            <person name="Boren L."/>
            <person name="Scholz-Ng S."/>
            <person name="Fatema N."/>
            <person name="Grosso R."/>
            <person name="Soboslay E."/>
            <person name="Tuohy J."/>
        </authorList>
    </citation>
    <scope>NUCLEOTIDE SEQUENCE [LARGE SCALE GENOMIC DNA]</scope>
    <source>
        <strain evidence="2 3">PB-314</strain>
    </source>
</reference>
<name>A0ABY7UZ40_9DEIO</name>
<evidence type="ECO:0000256" key="1">
    <source>
        <dbReference type="SAM" id="MobiDB-lite"/>
    </source>
</evidence>
<evidence type="ECO:0000313" key="3">
    <source>
        <dbReference type="Proteomes" id="UP001217044"/>
    </source>
</evidence>
<evidence type="ECO:0000313" key="2">
    <source>
        <dbReference type="EMBL" id="WDA58172.1"/>
    </source>
</evidence>
<dbReference type="RefSeq" id="WP_273988127.1">
    <property type="nucleotide sequence ID" value="NZ_BAABQT010000015.1"/>
</dbReference>
<dbReference type="Proteomes" id="UP001217044">
    <property type="component" value="Chromosome"/>
</dbReference>
<dbReference type="EMBL" id="CP115165">
    <property type="protein sequence ID" value="WDA58172.1"/>
    <property type="molecule type" value="Genomic_DNA"/>
</dbReference>
<accession>A0ABY7UZ40</accession>
<keyword evidence="3" id="KW-1185">Reference proteome</keyword>
<proteinExistence type="predicted"/>